<feature type="region of interest" description="Disordered" evidence="5">
    <location>
        <begin position="144"/>
        <end position="179"/>
    </location>
</feature>
<feature type="transmembrane region" description="Helical" evidence="6">
    <location>
        <begin position="7"/>
        <end position="25"/>
    </location>
</feature>
<comment type="subcellular location">
    <subcellularLocation>
        <location evidence="1">Membrane</location>
        <topology evidence="1">Multi-pass membrane protein</topology>
    </subcellularLocation>
</comment>
<feature type="transmembrane region" description="Helical" evidence="6">
    <location>
        <begin position="97"/>
        <end position="119"/>
    </location>
</feature>
<gene>
    <name evidence="7" type="ORF">KP79_PYT21399</name>
</gene>
<dbReference type="GO" id="GO:0038166">
    <property type="term" value="P:angiotensin-activated signaling pathway"/>
    <property type="evidence" value="ECO:0007669"/>
    <property type="project" value="InterPro"/>
</dbReference>
<dbReference type="AlphaFoldDB" id="A0A210PXN5"/>
<keyword evidence="8" id="KW-1185">Reference proteome</keyword>
<dbReference type="GO" id="GO:0005886">
    <property type="term" value="C:plasma membrane"/>
    <property type="evidence" value="ECO:0007669"/>
    <property type="project" value="TreeGrafter"/>
</dbReference>
<dbReference type="EMBL" id="NEDP02005415">
    <property type="protein sequence ID" value="OWF41219.1"/>
    <property type="molecule type" value="Genomic_DNA"/>
</dbReference>
<dbReference type="InterPro" id="IPR009436">
    <property type="entry name" value="AGTRAP"/>
</dbReference>
<evidence type="ECO:0000256" key="2">
    <source>
        <dbReference type="ARBA" id="ARBA00022692"/>
    </source>
</evidence>
<evidence type="ECO:0000256" key="4">
    <source>
        <dbReference type="ARBA" id="ARBA00023136"/>
    </source>
</evidence>
<evidence type="ECO:0000313" key="7">
    <source>
        <dbReference type="EMBL" id="OWF41219.1"/>
    </source>
</evidence>
<evidence type="ECO:0000256" key="6">
    <source>
        <dbReference type="SAM" id="Phobius"/>
    </source>
</evidence>
<dbReference type="STRING" id="6573.A0A210PXN5"/>
<accession>A0A210PXN5</accession>
<dbReference type="PANTHER" id="PTHR16521:SF3">
    <property type="entry name" value="TYPE-1 ANGIOTENSIN II RECEPTOR-ASSOCIATED PROTEIN"/>
    <property type="match status" value="1"/>
</dbReference>
<evidence type="ECO:0000256" key="1">
    <source>
        <dbReference type="ARBA" id="ARBA00004141"/>
    </source>
</evidence>
<proteinExistence type="predicted"/>
<dbReference type="Proteomes" id="UP000242188">
    <property type="component" value="Unassembled WGS sequence"/>
</dbReference>
<dbReference type="Pfam" id="PF06396">
    <property type="entry name" value="AGTRAP"/>
    <property type="match status" value="1"/>
</dbReference>
<evidence type="ECO:0000313" key="8">
    <source>
        <dbReference type="Proteomes" id="UP000242188"/>
    </source>
</evidence>
<feature type="transmembrane region" description="Helical" evidence="6">
    <location>
        <begin position="56"/>
        <end position="77"/>
    </location>
</feature>
<reference evidence="7 8" key="1">
    <citation type="journal article" date="2017" name="Nat. Ecol. Evol.">
        <title>Scallop genome provides insights into evolution of bilaterian karyotype and development.</title>
        <authorList>
            <person name="Wang S."/>
            <person name="Zhang J."/>
            <person name="Jiao W."/>
            <person name="Li J."/>
            <person name="Xun X."/>
            <person name="Sun Y."/>
            <person name="Guo X."/>
            <person name="Huan P."/>
            <person name="Dong B."/>
            <person name="Zhang L."/>
            <person name="Hu X."/>
            <person name="Sun X."/>
            <person name="Wang J."/>
            <person name="Zhao C."/>
            <person name="Wang Y."/>
            <person name="Wang D."/>
            <person name="Huang X."/>
            <person name="Wang R."/>
            <person name="Lv J."/>
            <person name="Li Y."/>
            <person name="Zhang Z."/>
            <person name="Liu B."/>
            <person name="Lu W."/>
            <person name="Hui Y."/>
            <person name="Liang J."/>
            <person name="Zhou Z."/>
            <person name="Hou R."/>
            <person name="Li X."/>
            <person name="Liu Y."/>
            <person name="Li H."/>
            <person name="Ning X."/>
            <person name="Lin Y."/>
            <person name="Zhao L."/>
            <person name="Xing Q."/>
            <person name="Dou J."/>
            <person name="Li Y."/>
            <person name="Mao J."/>
            <person name="Guo H."/>
            <person name="Dou H."/>
            <person name="Li T."/>
            <person name="Mu C."/>
            <person name="Jiang W."/>
            <person name="Fu Q."/>
            <person name="Fu X."/>
            <person name="Miao Y."/>
            <person name="Liu J."/>
            <person name="Yu Q."/>
            <person name="Li R."/>
            <person name="Liao H."/>
            <person name="Li X."/>
            <person name="Kong Y."/>
            <person name="Jiang Z."/>
            <person name="Chourrout D."/>
            <person name="Li R."/>
            <person name="Bao Z."/>
        </authorList>
    </citation>
    <scope>NUCLEOTIDE SEQUENCE [LARGE SCALE GENOMIC DNA]</scope>
    <source>
        <strain evidence="7 8">PY_sf001</strain>
    </source>
</reference>
<keyword evidence="4 6" id="KW-0472">Membrane</keyword>
<feature type="transmembrane region" description="Helical" evidence="6">
    <location>
        <begin position="31"/>
        <end position="49"/>
    </location>
</feature>
<comment type="caution">
    <text evidence="7">The sequence shown here is derived from an EMBL/GenBank/DDBJ whole genome shotgun (WGS) entry which is preliminary data.</text>
</comment>
<sequence length="179" mass="20086">MNPPSVSLKAIIIVHFVLVIWASMMEGYLPPAYWAMNLFILMLGVWGIACPESADAILMFLILHLISILQDIIFIAIHQPLAYDAFERPNSKRVSEFRFSTGMSIVNLIVKPFTSFLLYRIFKDRGGEYGTINIPGFPNFGQSPTTGGQYENIDQPVPTNQVDSPDDHNPYSDKSPVHP</sequence>
<evidence type="ECO:0000256" key="5">
    <source>
        <dbReference type="SAM" id="MobiDB-lite"/>
    </source>
</evidence>
<dbReference type="SMART" id="SM00805">
    <property type="entry name" value="AGTRAP"/>
    <property type="match status" value="1"/>
</dbReference>
<dbReference type="PANTHER" id="PTHR16521">
    <property type="entry name" value="TYPE-1 ANGIOTENSIN II RECEPTOR-ASSOCIATED PROTEIN"/>
    <property type="match status" value="1"/>
</dbReference>
<evidence type="ECO:0000256" key="3">
    <source>
        <dbReference type="ARBA" id="ARBA00022989"/>
    </source>
</evidence>
<protein>
    <submittedName>
        <fullName evidence="7">Type-1 angiotensin II receptor-associated protein-like</fullName>
    </submittedName>
</protein>
<keyword evidence="2 6" id="KW-0812">Transmembrane</keyword>
<keyword evidence="3 6" id="KW-1133">Transmembrane helix</keyword>
<organism evidence="7 8">
    <name type="scientific">Mizuhopecten yessoensis</name>
    <name type="common">Japanese scallop</name>
    <name type="synonym">Patinopecten yessoensis</name>
    <dbReference type="NCBI Taxonomy" id="6573"/>
    <lineage>
        <taxon>Eukaryota</taxon>
        <taxon>Metazoa</taxon>
        <taxon>Spiralia</taxon>
        <taxon>Lophotrochozoa</taxon>
        <taxon>Mollusca</taxon>
        <taxon>Bivalvia</taxon>
        <taxon>Autobranchia</taxon>
        <taxon>Pteriomorphia</taxon>
        <taxon>Pectinida</taxon>
        <taxon>Pectinoidea</taxon>
        <taxon>Pectinidae</taxon>
        <taxon>Mizuhopecten</taxon>
    </lineage>
</organism>
<name>A0A210PXN5_MIZYE</name>
<keyword evidence="7" id="KW-0675">Receptor</keyword>